<reference evidence="8" key="1">
    <citation type="journal article" date="2015" name="Genome Announc.">
        <title>Complete Genome Sequence of Herbaspirillum hiltneri N3 (DSM 17495), Isolated from Surface-Sterilized Wheat Roots.</title>
        <authorList>
            <person name="Guizelini D."/>
            <person name="Saizaki P.M."/>
            <person name="Coimbra N.A."/>
            <person name="Weiss V.A."/>
            <person name="Faoro H."/>
            <person name="Sfeir M.Z."/>
            <person name="Baura V.A."/>
            <person name="Monteiro R.A."/>
            <person name="Chubatsu L.S."/>
            <person name="Souza E.M."/>
            <person name="Cruz L.M."/>
            <person name="Pedrosa F.O."/>
            <person name="Raittz R.T."/>
            <person name="Marchaukoski J.N."/>
            <person name="Steffens M.B."/>
        </authorList>
    </citation>
    <scope>NUCLEOTIDE SEQUENCE [LARGE SCALE GENOMIC DNA]</scope>
    <source>
        <strain evidence="8">N3</strain>
    </source>
</reference>
<feature type="transmembrane region" description="Helical" evidence="6">
    <location>
        <begin position="155"/>
        <end position="178"/>
    </location>
</feature>
<keyword evidence="8" id="KW-1185">Reference proteome</keyword>
<dbReference type="Proteomes" id="UP000063429">
    <property type="component" value="Chromosome"/>
</dbReference>
<evidence type="ECO:0000256" key="2">
    <source>
        <dbReference type="ARBA" id="ARBA00022475"/>
    </source>
</evidence>
<evidence type="ECO:0000256" key="6">
    <source>
        <dbReference type="SAM" id="Phobius"/>
    </source>
</evidence>
<evidence type="ECO:0000256" key="5">
    <source>
        <dbReference type="ARBA" id="ARBA00023136"/>
    </source>
</evidence>
<keyword evidence="3 6" id="KW-0812">Transmembrane</keyword>
<evidence type="ECO:0000256" key="1">
    <source>
        <dbReference type="ARBA" id="ARBA00004651"/>
    </source>
</evidence>
<sequence>MVMQEFAMLAAAHWLALVSPGPDFLLLLRSALRHGRRNGIGASLGIACANGVYIALALAGFSLLQRSPAALTVMKLLAAAYLAYIGWSFMQAGRAAPPVMAGEGAGMERGGFLRGFVAGFLSGGLNPKNGLFYLGLFTLMVGAGTGMHIKLWYGLWMFTAVFVWDAGLVLAVSNARVAGWIARYFARAEWLAGVILLLGGTMLAMTVVLAV</sequence>
<feature type="transmembrane region" description="Helical" evidence="6">
    <location>
        <begin position="6"/>
        <end position="28"/>
    </location>
</feature>
<evidence type="ECO:0000313" key="7">
    <source>
        <dbReference type="EMBL" id="AKZ61620.1"/>
    </source>
</evidence>
<evidence type="ECO:0000256" key="4">
    <source>
        <dbReference type="ARBA" id="ARBA00022989"/>
    </source>
</evidence>
<keyword evidence="5 6" id="KW-0472">Membrane</keyword>
<dbReference type="RefSeq" id="WP_053195123.1">
    <property type="nucleotide sequence ID" value="NZ_CP011409.1"/>
</dbReference>
<comment type="subcellular location">
    <subcellularLocation>
        <location evidence="1">Cell membrane</location>
        <topology evidence="1">Multi-pass membrane protein</topology>
    </subcellularLocation>
</comment>
<feature type="transmembrane region" description="Helical" evidence="6">
    <location>
        <begin position="69"/>
        <end position="90"/>
    </location>
</feature>
<dbReference type="PANTHER" id="PTHR30086">
    <property type="entry name" value="ARGININE EXPORTER PROTEIN ARGO"/>
    <property type="match status" value="1"/>
</dbReference>
<proteinExistence type="predicted"/>
<dbReference type="Pfam" id="PF01810">
    <property type="entry name" value="LysE"/>
    <property type="match status" value="1"/>
</dbReference>
<dbReference type="InterPro" id="IPR001123">
    <property type="entry name" value="LeuE-type"/>
</dbReference>
<evidence type="ECO:0000313" key="8">
    <source>
        <dbReference type="Proteomes" id="UP000063429"/>
    </source>
</evidence>
<feature type="transmembrane region" description="Helical" evidence="6">
    <location>
        <begin position="131"/>
        <end position="149"/>
    </location>
</feature>
<feature type="transmembrane region" description="Helical" evidence="6">
    <location>
        <begin position="40"/>
        <end position="63"/>
    </location>
</feature>
<organism evidence="7 8">
    <name type="scientific">Herbaspirillum hiltneri N3</name>
    <dbReference type="NCBI Taxonomy" id="1262470"/>
    <lineage>
        <taxon>Bacteria</taxon>
        <taxon>Pseudomonadati</taxon>
        <taxon>Pseudomonadota</taxon>
        <taxon>Betaproteobacteria</taxon>
        <taxon>Burkholderiales</taxon>
        <taxon>Oxalobacteraceae</taxon>
        <taxon>Herbaspirillum</taxon>
    </lineage>
</organism>
<name>A0ABM5UWP7_9BURK</name>
<keyword evidence="2" id="KW-1003">Cell membrane</keyword>
<feature type="transmembrane region" description="Helical" evidence="6">
    <location>
        <begin position="190"/>
        <end position="210"/>
    </location>
</feature>
<evidence type="ECO:0000256" key="3">
    <source>
        <dbReference type="ARBA" id="ARBA00022692"/>
    </source>
</evidence>
<accession>A0ABM5UWP7</accession>
<dbReference type="EMBL" id="CP011409">
    <property type="protein sequence ID" value="AKZ61620.1"/>
    <property type="molecule type" value="Genomic_DNA"/>
</dbReference>
<protein>
    <submittedName>
        <fullName evidence="7">Threonine transporter</fullName>
    </submittedName>
</protein>
<dbReference type="PANTHER" id="PTHR30086:SF17">
    <property type="entry name" value="LYSE FAMILY TRANSLOCATOR"/>
    <property type="match status" value="1"/>
</dbReference>
<keyword evidence="4 6" id="KW-1133">Transmembrane helix</keyword>
<gene>
    <name evidence="7" type="ORF">F506_02100</name>
</gene>